<keyword evidence="2" id="KW-1003">Cell membrane</keyword>
<evidence type="ECO:0000256" key="4">
    <source>
        <dbReference type="ARBA" id="ARBA00022989"/>
    </source>
</evidence>
<evidence type="ECO:0000256" key="3">
    <source>
        <dbReference type="ARBA" id="ARBA00022692"/>
    </source>
</evidence>
<evidence type="ECO:0000256" key="6">
    <source>
        <dbReference type="SAM" id="Phobius"/>
    </source>
</evidence>
<feature type="transmembrane region" description="Helical" evidence="6">
    <location>
        <begin position="221"/>
        <end position="239"/>
    </location>
</feature>
<evidence type="ECO:0000256" key="5">
    <source>
        <dbReference type="ARBA" id="ARBA00023136"/>
    </source>
</evidence>
<dbReference type="GO" id="GO:0005886">
    <property type="term" value="C:plasma membrane"/>
    <property type="evidence" value="ECO:0007669"/>
    <property type="project" value="UniProtKB-SubCell"/>
</dbReference>
<feature type="transmembrane region" description="Helical" evidence="6">
    <location>
        <begin position="165"/>
        <end position="189"/>
    </location>
</feature>
<dbReference type="PANTHER" id="PTHR47755:SF1">
    <property type="entry name" value="CELL DIVISION PROTEIN FTSX"/>
    <property type="match status" value="1"/>
</dbReference>
<dbReference type="AlphaFoldDB" id="A0A7T2GIP0"/>
<reference evidence="8 9" key="1">
    <citation type="submission" date="2020-11" db="EMBL/GenBank/DDBJ databases">
        <title>Genome seq and assembly of Sphingosinicella sp.</title>
        <authorList>
            <person name="Chhetri G."/>
        </authorList>
    </citation>
    <scope>NUCLEOTIDE SEQUENCE [LARGE SCALE GENOMIC DNA]</scope>
    <source>
        <strain evidence="8 9">UDD2</strain>
    </source>
</reference>
<gene>
    <name evidence="8" type="ORF">IC614_09485</name>
</gene>
<dbReference type="EMBL" id="CP065592">
    <property type="protein sequence ID" value="QPQ54559.1"/>
    <property type="molecule type" value="Genomic_DNA"/>
</dbReference>
<evidence type="ECO:0000313" key="9">
    <source>
        <dbReference type="Proteomes" id="UP000594873"/>
    </source>
</evidence>
<dbReference type="PANTHER" id="PTHR47755">
    <property type="entry name" value="CELL DIVISION PROTEIN FTSX"/>
    <property type="match status" value="1"/>
</dbReference>
<dbReference type="InterPro" id="IPR004513">
    <property type="entry name" value="FtsX"/>
</dbReference>
<organism evidence="8 9">
    <name type="scientific">Allosphingosinicella flava</name>
    <dbReference type="NCBI Taxonomy" id="2771430"/>
    <lineage>
        <taxon>Bacteria</taxon>
        <taxon>Pseudomonadati</taxon>
        <taxon>Pseudomonadota</taxon>
        <taxon>Alphaproteobacteria</taxon>
        <taxon>Sphingomonadales</taxon>
        <taxon>Sphingomonadaceae</taxon>
        <taxon>Allosphingosinicella</taxon>
    </lineage>
</organism>
<feature type="transmembrane region" description="Helical" evidence="6">
    <location>
        <begin position="25"/>
        <end position="44"/>
    </location>
</feature>
<dbReference type="RefSeq" id="WP_200971085.1">
    <property type="nucleotide sequence ID" value="NZ_CP065592.1"/>
</dbReference>
<protein>
    <submittedName>
        <fullName evidence="8">FtsX-like permease family protein</fullName>
    </submittedName>
</protein>
<keyword evidence="3 6" id="KW-0812">Transmembrane</keyword>
<dbReference type="GO" id="GO:0051301">
    <property type="term" value="P:cell division"/>
    <property type="evidence" value="ECO:0007669"/>
    <property type="project" value="InterPro"/>
</dbReference>
<evidence type="ECO:0000256" key="2">
    <source>
        <dbReference type="ARBA" id="ARBA00022475"/>
    </source>
</evidence>
<accession>A0A7T2GIP0</accession>
<dbReference type="Proteomes" id="UP000594873">
    <property type="component" value="Chromosome"/>
</dbReference>
<dbReference type="InterPro" id="IPR003838">
    <property type="entry name" value="ABC3_permease_C"/>
</dbReference>
<comment type="subcellular location">
    <subcellularLocation>
        <location evidence="1">Cell membrane</location>
        <topology evidence="1">Multi-pass membrane protein</topology>
    </subcellularLocation>
</comment>
<keyword evidence="4 6" id="KW-1133">Transmembrane helix</keyword>
<feature type="domain" description="ABC3 transporter permease C-terminal" evidence="7">
    <location>
        <begin position="168"/>
        <end position="291"/>
    </location>
</feature>
<keyword evidence="5 6" id="KW-0472">Membrane</keyword>
<sequence length="291" mass="30068">MRALSRIGESEGRLLPQGVASPTPWIIAVMTFLVTLAAAASIALTGTARHIGAGTGIAVQIVTADGAKREADAAAAAAVLRAAPQVADVRRIPDSDVAAMLEPWLGEFGQADIPLPAIIEAERRGDVDIAQLRRTLADKAPSARLSTDAEWLAPLSRLIAMLSGLGFAILALMTAATGAVVALAARAVFDTHRPMIALLHTMGATDAQIARLVQRRIALDALWGSVIGGGGAILFVLLIGDRAADLGSELLGGTAPPAWGLLPLLFVPLASAGLAMLVARITVFRALKRDP</sequence>
<keyword evidence="9" id="KW-1185">Reference proteome</keyword>
<dbReference type="KEGG" id="sflv:IC614_09485"/>
<evidence type="ECO:0000256" key="1">
    <source>
        <dbReference type="ARBA" id="ARBA00004651"/>
    </source>
</evidence>
<dbReference type="Pfam" id="PF02687">
    <property type="entry name" value="FtsX"/>
    <property type="match status" value="1"/>
</dbReference>
<proteinExistence type="predicted"/>
<evidence type="ECO:0000313" key="8">
    <source>
        <dbReference type="EMBL" id="QPQ54559.1"/>
    </source>
</evidence>
<dbReference type="GO" id="GO:0032153">
    <property type="term" value="C:cell division site"/>
    <property type="evidence" value="ECO:0007669"/>
    <property type="project" value="TreeGrafter"/>
</dbReference>
<name>A0A7T2GIP0_9SPHN</name>
<evidence type="ECO:0000259" key="7">
    <source>
        <dbReference type="Pfam" id="PF02687"/>
    </source>
</evidence>
<feature type="transmembrane region" description="Helical" evidence="6">
    <location>
        <begin position="259"/>
        <end position="279"/>
    </location>
</feature>